<dbReference type="Proteomes" id="UP001174936">
    <property type="component" value="Unassembled WGS sequence"/>
</dbReference>
<protein>
    <recommendedName>
        <fullName evidence="5">Subtilisin-like serine protease</fullName>
    </recommendedName>
</protein>
<evidence type="ECO:0000256" key="1">
    <source>
        <dbReference type="SAM" id="MobiDB-lite"/>
    </source>
</evidence>
<dbReference type="InterPro" id="IPR046536">
    <property type="entry name" value="DUF6601"/>
</dbReference>
<reference evidence="3" key="1">
    <citation type="submission" date="2023-06" db="EMBL/GenBank/DDBJ databases">
        <title>Genome-scale phylogeny and comparative genomics of the fungal order Sordariales.</title>
        <authorList>
            <consortium name="Lawrence Berkeley National Laboratory"/>
            <person name="Hensen N."/>
            <person name="Bonometti L."/>
            <person name="Westerberg I."/>
            <person name="Brannstrom I.O."/>
            <person name="Guillou S."/>
            <person name="Cros-Aarteil S."/>
            <person name="Calhoun S."/>
            <person name="Haridas S."/>
            <person name="Kuo A."/>
            <person name="Mondo S."/>
            <person name="Pangilinan J."/>
            <person name="Riley R."/>
            <person name="Labutti K."/>
            <person name="Andreopoulos B."/>
            <person name="Lipzen A."/>
            <person name="Chen C."/>
            <person name="Yanf M."/>
            <person name="Daum C."/>
            <person name="Ng V."/>
            <person name="Clum A."/>
            <person name="Steindorff A."/>
            <person name="Ohm R."/>
            <person name="Martin F."/>
            <person name="Silar P."/>
            <person name="Natvig D."/>
            <person name="Lalanne C."/>
            <person name="Gautier V."/>
            <person name="Ament-Velasquez S.L."/>
            <person name="Kruys A."/>
            <person name="Hutchinson M.I."/>
            <person name="Powell A.J."/>
            <person name="Barry K."/>
            <person name="Miller A.N."/>
            <person name="Grigoriev I.V."/>
            <person name="Debuchy R."/>
            <person name="Gladieux P."/>
            <person name="Thoren M.H."/>
            <person name="Johannesson H."/>
        </authorList>
    </citation>
    <scope>NUCLEOTIDE SEQUENCE</scope>
    <source>
        <strain evidence="3">SMH2532-1</strain>
    </source>
</reference>
<organism evidence="3 4">
    <name type="scientific">Cercophora newfieldiana</name>
    <dbReference type="NCBI Taxonomy" id="92897"/>
    <lineage>
        <taxon>Eukaryota</taxon>
        <taxon>Fungi</taxon>
        <taxon>Dikarya</taxon>
        <taxon>Ascomycota</taxon>
        <taxon>Pezizomycotina</taxon>
        <taxon>Sordariomycetes</taxon>
        <taxon>Sordariomycetidae</taxon>
        <taxon>Sordariales</taxon>
        <taxon>Lasiosphaeriaceae</taxon>
        <taxon>Cercophora</taxon>
    </lineage>
</organism>
<feature type="region of interest" description="Disordered" evidence="1">
    <location>
        <begin position="1"/>
        <end position="20"/>
    </location>
</feature>
<evidence type="ECO:0000313" key="4">
    <source>
        <dbReference type="Proteomes" id="UP001174936"/>
    </source>
</evidence>
<accession>A0AA40CJH2</accession>
<dbReference type="AlphaFoldDB" id="A0AA40CJH2"/>
<evidence type="ECO:0000256" key="2">
    <source>
        <dbReference type="SAM" id="Phobius"/>
    </source>
</evidence>
<feature type="transmembrane region" description="Helical" evidence="2">
    <location>
        <begin position="283"/>
        <end position="309"/>
    </location>
</feature>
<dbReference type="EMBL" id="JAULSV010000007">
    <property type="protein sequence ID" value="KAK0639379.1"/>
    <property type="molecule type" value="Genomic_DNA"/>
</dbReference>
<keyword evidence="2" id="KW-0812">Transmembrane</keyword>
<dbReference type="PANTHER" id="PTHR34414">
    <property type="entry name" value="HET DOMAIN-CONTAINING PROTEIN-RELATED"/>
    <property type="match status" value="1"/>
</dbReference>
<keyword evidence="4" id="KW-1185">Reference proteome</keyword>
<keyword evidence="2" id="KW-0472">Membrane</keyword>
<gene>
    <name evidence="3" type="ORF">B0T16DRAFT_423090</name>
</gene>
<dbReference type="Pfam" id="PF20246">
    <property type="entry name" value="DUF6601"/>
    <property type="match status" value="1"/>
</dbReference>
<evidence type="ECO:0000313" key="3">
    <source>
        <dbReference type="EMBL" id="KAK0639379.1"/>
    </source>
</evidence>
<keyword evidence="2" id="KW-1133">Transmembrane helix</keyword>
<evidence type="ECO:0008006" key="5">
    <source>
        <dbReference type="Google" id="ProtNLM"/>
    </source>
</evidence>
<name>A0AA40CJH2_9PEZI</name>
<sequence length="331" mass="38177">MGGLEEATAMPSPPFSQHLSSGPELKPLRVIHPATVAVGDELVRPIDDMNAYLEGELIPTKLDRVYRHLHYAGAPRFARPLHRQKLMGRDVVITENVSEHLIWHRAKIFIKPLSSYLLDYKFWVDHLCCGSEALHKSACGFLLSYIWLVSRESDFQLARDEMCLLPKDLEWEYWVAFAEDFTRKVDTKHLGQVARRYQYGELRLSRLNRIYRYSPLVFSGRNLFRGFLSPSIWYAELFRQNFGWLLGAFAFFSVSLSGLQVALATEQLGSNADFHRASYGFAVFSLVAVTASIVAMILTWFILALYFYVSAKVYHRRVQAERRKAWNNEVL</sequence>
<dbReference type="PANTHER" id="PTHR34414:SF1">
    <property type="entry name" value="SUBTILISIN-LIKE SERINE PROTEASE"/>
    <property type="match status" value="1"/>
</dbReference>
<comment type="caution">
    <text evidence="3">The sequence shown here is derived from an EMBL/GenBank/DDBJ whole genome shotgun (WGS) entry which is preliminary data.</text>
</comment>
<feature type="transmembrane region" description="Helical" evidence="2">
    <location>
        <begin position="242"/>
        <end position="263"/>
    </location>
</feature>
<proteinExistence type="predicted"/>